<feature type="domain" description="Exonuclease" evidence="9">
    <location>
        <begin position="70"/>
        <end position="247"/>
    </location>
</feature>
<keyword evidence="3" id="KW-0479">Metal-binding</keyword>
<dbReference type="InterPro" id="IPR040393">
    <property type="entry name" value="TREX1/2"/>
</dbReference>
<dbReference type="AlphaFoldDB" id="A0A8S3QM81"/>
<dbReference type="Pfam" id="PF22123">
    <property type="entry name" value="Exu_RNase_H_like"/>
    <property type="match status" value="1"/>
</dbReference>
<dbReference type="GO" id="GO:0003676">
    <property type="term" value="F:nucleic acid binding"/>
    <property type="evidence" value="ECO:0007669"/>
    <property type="project" value="InterPro"/>
</dbReference>
<dbReference type="EMBL" id="CAJPWZ010000539">
    <property type="protein sequence ID" value="CAG2195946.1"/>
    <property type="molecule type" value="Genomic_DNA"/>
</dbReference>
<sequence length="494" mass="57360">MDSNRHDSDKSTIKKAHKVSPEPCTSKHSKHDTHSEDRTTNSNVFNKRETDVPVVLKTKKEKRKTDETPIVVYFDLETTGLDVKTESLTQIAAQFGDKKFSTYIKPRCRIGKWALENTYLKYDSKSSTLYYRGQNVSSKEPPEALKDFIHFLKSFRRPIILAAHFCHKFDAQILYKQLIDFKLWELFSSVVTGFADTCVMFQNFKPALRCHKLEALASFYLPAEKFSLHNAVDDTRILKSLVEKKEMKICYGMTVSKHATKLNYTFPKNLVNINIPQEKKTTKDETPIVVYFDLETTGLDVVKESLTQIAAQFDDQTFSVYIRPRGPIGRWALENTHLSYDRKSLTLYYKGKKVTSKEPQDALKDFVDFLKSFSRPIILAAHFCHQFDAQILYKQLVDHHLWEDFSSIVNGFADTCLMFQKLKPSLKYHKLEALASKFLPDERFSLHNAVDDTRILKSLVEKQGKVDMLRNEFFQTCLQTKQYFPKGRAVLRFR</sequence>
<feature type="compositionally biased region" description="Basic and acidic residues" evidence="8">
    <location>
        <begin position="1"/>
        <end position="12"/>
    </location>
</feature>
<dbReference type="PANTHER" id="PTHR13058">
    <property type="entry name" value="THREE PRIME REPAIR EXONUCLEASE 1, 2"/>
    <property type="match status" value="1"/>
</dbReference>
<dbReference type="GO" id="GO:0008296">
    <property type="term" value="F:3'-5'-DNA exonuclease activity"/>
    <property type="evidence" value="ECO:0007669"/>
    <property type="project" value="TreeGrafter"/>
</dbReference>
<accession>A0A8S3QM81</accession>
<dbReference type="OrthoDB" id="6105396at2759"/>
<evidence type="ECO:0000313" key="10">
    <source>
        <dbReference type="EMBL" id="CAG2195946.1"/>
    </source>
</evidence>
<dbReference type="InterPro" id="IPR054362">
    <property type="entry name" value="Exu_RNase_H-like"/>
</dbReference>
<comment type="caution">
    <text evidence="10">The sequence shown here is derived from an EMBL/GenBank/DDBJ whole genome shotgun (WGS) entry which is preliminary data.</text>
</comment>
<dbReference type="Pfam" id="PF00929">
    <property type="entry name" value="RNase_T"/>
    <property type="match status" value="1"/>
</dbReference>
<organism evidence="10 11">
    <name type="scientific">Mytilus edulis</name>
    <name type="common">Blue mussel</name>
    <dbReference type="NCBI Taxonomy" id="6550"/>
    <lineage>
        <taxon>Eukaryota</taxon>
        <taxon>Metazoa</taxon>
        <taxon>Spiralia</taxon>
        <taxon>Lophotrochozoa</taxon>
        <taxon>Mollusca</taxon>
        <taxon>Bivalvia</taxon>
        <taxon>Autobranchia</taxon>
        <taxon>Pteriomorphia</taxon>
        <taxon>Mytilida</taxon>
        <taxon>Mytiloidea</taxon>
        <taxon>Mytilidae</taxon>
        <taxon>Mytilinae</taxon>
        <taxon>Mytilus</taxon>
    </lineage>
</organism>
<proteinExistence type="inferred from homology"/>
<evidence type="ECO:0000256" key="7">
    <source>
        <dbReference type="ARBA" id="ARBA00025769"/>
    </source>
</evidence>
<dbReference type="GO" id="GO:0005737">
    <property type="term" value="C:cytoplasm"/>
    <property type="evidence" value="ECO:0007669"/>
    <property type="project" value="TreeGrafter"/>
</dbReference>
<keyword evidence="5" id="KW-0269">Exonuclease</keyword>
<dbReference type="CDD" id="cd06127">
    <property type="entry name" value="DEDDh"/>
    <property type="match status" value="2"/>
</dbReference>
<comment type="cofactor">
    <cofactor evidence="1">
        <name>Mg(2+)</name>
        <dbReference type="ChEBI" id="CHEBI:18420"/>
    </cofactor>
</comment>
<evidence type="ECO:0000256" key="8">
    <source>
        <dbReference type="SAM" id="MobiDB-lite"/>
    </source>
</evidence>
<evidence type="ECO:0000256" key="4">
    <source>
        <dbReference type="ARBA" id="ARBA00022801"/>
    </source>
</evidence>
<evidence type="ECO:0000259" key="9">
    <source>
        <dbReference type="SMART" id="SM00479"/>
    </source>
</evidence>
<comment type="similarity">
    <text evidence="7">Belongs to the exonuclease superfamily. TREX family.</text>
</comment>
<evidence type="ECO:0000256" key="2">
    <source>
        <dbReference type="ARBA" id="ARBA00022722"/>
    </source>
</evidence>
<dbReference type="Proteomes" id="UP000683360">
    <property type="component" value="Unassembled WGS sequence"/>
</dbReference>
<dbReference type="PANTHER" id="PTHR13058:SF22">
    <property type="entry name" value="EXODEOXYRIBONUCLEASE III"/>
    <property type="match status" value="1"/>
</dbReference>
<evidence type="ECO:0000256" key="6">
    <source>
        <dbReference type="ARBA" id="ARBA00022842"/>
    </source>
</evidence>
<keyword evidence="6" id="KW-0460">Magnesium</keyword>
<reference evidence="10" key="1">
    <citation type="submission" date="2021-03" db="EMBL/GenBank/DDBJ databases">
        <authorList>
            <person name="Bekaert M."/>
        </authorList>
    </citation>
    <scope>NUCLEOTIDE SEQUENCE</scope>
</reference>
<protein>
    <recommendedName>
        <fullName evidence="9">Exonuclease domain-containing protein</fullName>
    </recommendedName>
</protein>
<dbReference type="SUPFAM" id="SSF53098">
    <property type="entry name" value="Ribonuclease H-like"/>
    <property type="match status" value="2"/>
</dbReference>
<keyword evidence="4" id="KW-0378">Hydrolase</keyword>
<gene>
    <name evidence="10" type="ORF">MEDL_10858</name>
</gene>
<dbReference type="GO" id="GO:0046872">
    <property type="term" value="F:metal ion binding"/>
    <property type="evidence" value="ECO:0007669"/>
    <property type="project" value="UniProtKB-KW"/>
</dbReference>
<dbReference type="SMART" id="SM00479">
    <property type="entry name" value="EXOIII"/>
    <property type="match status" value="2"/>
</dbReference>
<name>A0A8S3QM81_MYTED</name>
<dbReference type="InterPro" id="IPR036397">
    <property type="entry name" value="RNaseH_sf"/>
</dbReference>
<evidence type="ECO:0000256" key="1">
    <source>
        <dbReference type="ARBA" id="ARBA00001946"/>
    </source>
</evidence>
<dbReference type="GO" id="GO:0006308">
    <property type="term" value="P:DNA catabolic process"/>
    <property type="evidence" value="ECO:0007669"/>
    <property type="project" value="TreeGrafter"/>
</dbReference>
<dbReference type="InterPro" id="IPR012337">
    <property type="entry name" value="RNaseH-like_sf"/>
</dbReference>
<keyword evidence="2" id="KW-0540">Nuclease</keyword>
<evidence type="ECO:0000313" key="11">
    <source>
        <dbReference type="Proteomes" id="UP000683360"/>
    </source>
</evidence>
<feature type="domain" description="Exonuclease" evidence="9">
    <location>
        <begin position="288"/>
        <end position="469"/>
    </location>
</feature>
<evidence type="ECO:0000256" key="3">
    <source>
        <dbReference type="ARBA" id="ARBA00022723"/>
    </source>
</evidence>
<keyword evidence="11" id="KW-1185">Reference proteome</keyword>
<evidence type="ECO:0000256" key="5">
    <source>
        <dbReference type="ARBA" id="ARBA00022839"/>
    </source>
</evidence>
<feature type="region of interest" description="Disordered" evidence="8">
    <location>
        <begin position="1"/>
        <end position="48"/>
    </location>
</feature>
<dbReference type="Gene3D" id="3.30.420.10">
    <property type="entry name" value="Ribonuclease H-like superfamily/Ribonuclease H"/>
    <property type="match status" value="2"/>
</dbReference>
<dbReference type="InterPro" id="IPR013520">
    <property type="entry name" value="Ribonucl_H"/>
</dbReference>